<evidence type="ECO:0000313" key="3">
    <source>
        <dbReference type="EMBL" id="QZO01326.1"/>
    </source>
</evidence>
<dbReference type="Gene3D" id="3.40.50.12710">
    <property type="match status" value="1"/>
</dbReference>
<accession>A0A9E6RH25</accession>
<dbReference type="EC" id="2.1.1.-" evidence="3"/>
<sequence length="363" mass="38425">MTPLGREIAETIAAEGPMPVDRYMALCLSHPAYGYYATRDPFGRGGDFVTAPEISQMFGELIGLWAAEVWRQMGAPGRFALIELGPGRGTLMADMLRAAKAAPGFLEAAEIVLVETSPALREVQAKALSGRTTRWVQTVDDALGQTALPAIVVSNEFFDALPIRQFVRTGAGWRERLVGLNGEGRLAFGLSPAPADLPLPDAPEGSVREICPQALDVMTAVAIHLARHGGSMLAIDYGYAAGFGDTLQAMKAHAFADPFATPGEADLTAHVDFGALAAAARAAGAAPMRLIDQSDLMERLGLGLRAEALSRASPTGREQIFAAARRLTDRSPRGMGALFKAFAVCDPRLGAPPAFEPILNAET</sequence>
<name>A0A9E6RH25_9HYPH</name>
<dbReference type="InterPro" id="IPR003788">
    <property type="entry name" value="NDUFAF7"/>
</dbReference>
<dbReference type="EMBL" id="CP081869">
    <property type="protein sequence ID" value="QZO01326.1"/>
    <property type="molecule type" value="Genomic_DNA"/>
</dbReference>
<reference evidence="3" key="1">
    <citation type="submission" date="2021-08" db="EMBL/GenBank/DDBJ databases">
        <authorList>
            <person name="Zhang H."/>
            <person name="Xu M."/>
            <person name="Yu Z."/>
            <person name="Yang L."/>
            <person name="Cai Y."/>
        </authorList>
    </citation>
    <scope>NUCLEOTIDE SEQUENCE</scope>
    <source>
        <strain evidence="3">CHL1</strain>
    </source>
</reference>
<dbReference type="AlphaFoldDB" id="A0A9E6RH25"/>
<dbReference type="PANTHER" id="PTHR12049:SF7">
    <property type="entry name" value="PROTEIN ARGININE METHYLTRANSFERASE NDUFAF7, MITOCHONDRIAL"/>
    <property type="match status" value="1"/>
</dbReference>
<evidence type="ECO:0000313" key="4">
    <source>
        <dbReference type="Proteomes" id="UP000825701"/>
    </source>
</evidence>
<dbReference type="Proteomes" id="UP000825701">
    <property type="component" value="Chromosome"/>
</dbReference>
<dbReference type="SUPFAM" id="SSF53335">
    <property type="entry name" value="S-adenosyl-L-methionine-dependent methyltransferases"/>
    <property type="match status" value="1"/>
</dbReference>
<dbReference type="PANTHER" id="PTHR12049">
    <property type="entry name" value="PROTEIN ARGININE METHYLTRANSFERASE NDUFAF7, MITOCHONDRIAL"/>
    <property type="match status" value="1"/>
</dbReference>
<organism evidence="3 4">
    <name type="scientific">Chenggangzhangella methanolivorans</name>
    <dbReference type="NCBI Taxonomy" id="1437009"/>
    <lineage>
        <taxon>Bacteria</taxon>
        <taxon>Pseudomonadati</taxon>
        <taxon>Pseudomonadota</taxon>
        <taxon>Alphaproteobacteria</taxon>
        <taxon>Hyphomicrobiales</taxon>
        <taxon>Methylopilaceae</taxon>
        <taxon>Chenggangzhangella</taxon>
    </lineage>
</organism>
<dbReference type="Pfam" id="PF02636">
    <property type="entry name" value="Methyltransf_28"/>
    <property type="match status" value="1"/>
</dbReference>
<dbReference type="KEGG" id="cmet:K6K41_07505"/>
<dbReference type="GO" id="GO:0032259">
    <property type="term" value="P:methylation"/>
    <property type="evidence" value="ECO:0007669"/>
    <property type="project" value="UniProtKB-KW"/>
</dbReference>
<dbReference type="InterPro" id="IPR038375">
    <property type="entry name" value="NDUFAF7_sf"/>
</dbReference>
<dbReference type="GO" id="GO:0035243">
    <property type="term" value="F:protein-arginine omega-N symmetric methyltransferase activity"/>
    <property type="evidence" value="ECO:0007669"/>
    <property type="project" value="TreeGrafter"/>
</dbReference>
<dbReference type="RefSeq" id="WP_261404588.1">
    <property type="nucleotide sequence ID" value="NZ_CP081869.1"/>
</dbReference>
<protein>
    <submittedName>
        <fullName evidence="3">SAM-dependent methyltransferase</fullName>
        <ecNumber evidence="3">2.1.1.-</ecNumber>
    </submittedName>
</protein>
<gene>
    <name evidence="3" type="ORF">K6K41_07505</name>
</gene>
<evidence type="ECO:0000256" key="2">
    <source>
        <dbReference type="ARBA" id="ARBA00022679"/>
    </source>
</evidence>
<keyword evidence="1 3" id="KW-0489">Methyltransferase</keyword>
<evidence type="ECO:0000256" key="1">
    <source>
        <dbReference type="ARBA" id="ARBA00022603"/>
    </source>
</evidence>
<dbReference type="InterPro" id="IPR029063">
    <property type="entry name" value="SAM-dependent_MTases_sf"/>
</dbReference>
<keyword evidence="4" id="KW-1185">Reference proteome</keyword>
<proteinExistence type="predicted"/>
<keyword evidence="2 3" id="KW-0808">Transferase</keyword>